<evidence type="ECO:0008006" key="5">
    <source>
        <dbReference type="Google" id="ProtNLM"/>
    </source>
</evidence>
<dbReference type="Proteomes" id="UP000681967">
    <property type="component" value="Unassembled WGS sequence"/>
</dbReference>
<dbReference type="Proteomes" id="UP000676336">
    <property type="component" value="Unassembled WGS sequence"/>
</dbReference>
<dbReference type="EMBL" id="CAJOBI010104988">
    <property type="protein sequence ID" value="CAF4606064.1"/>
    <property type="molecule type" value="Genomic_DNA"/>
</dbReference>
<reference evidence="2" key="1">
    <citation type="submission" date="2021-02" db="EMBL/GenBank/DDBJ databases">
        <authorList>
            <person name="Nowell W R."/>
        </authorList>
    </citation>
    <scope>NUCLEOTIDE SEQUENCE</scope>
</reference>
<comment type="caution">
    <text evidence="2">The sequence shown here is derived from an EMBL/GenBank/DDBJ whole genome shotgun (WGS) entry which is preliminary data.</text>
</comment>
<dbReference type="Gene3D" id="2.10.25.10">
    <property type="entry name" value="Laminin"/>
    <property type="match status" value="1"/>
</dbReference>
<proteinExistence type="predicted"/>
<organism evidence="2 4">
    <name type="scientific">Rotaria magnacalcarata</name>
    <dbReference type="NCBI Taxonomy" id="392030"/>
    <lineage>
        <taxon>Eukaryota</taxon>
        <taxon>Metazoa</taxon>
        <taxon>Spiralia</taxon>
        <taxon>Gnathifera</taxon>
        <taxon>Rotifera</taxon>
        <taxon>Eurotatoria</taxon>
        <taxon>Bdelloidea</taxon>
        <taxon>Philodinida</taxon>
        <taxon>Philodinidae</taxon>
        <taxon>Rotaria</taxon>
    </lineage>
</organism>
<evidence type="ECO:0000313" key="4">
    <source>
        <dbReference type="Proteomes" id="UP000681967"/>
    </source>
</evidence>
<feature type="non-terminal residue" evidence="2">
    <location>
        <position position="61"/>
    </location>
</feature>
<gene>
    <name evidence="2" type="ORF">BYL167_LOCUS45471</name>
    <name evidence="3" type="ORF">GIL414_LOCUS56429</name>
    <name evidence="1" type="ORF">SMN809_LOCUS39274</name>
</gene>
<sequence length="61" mass="6398">LCTPVFRGLTCNQFSYVPCGDATCHGTQGHCVANSCICKTGFAGPRCDSTDFCATFPCLNG</sequence>
<evidence type="ECO:0000313" key="1">
    <source>
        <dbReference type="EMBL" id="CAF4606064.1"/>
    </source>
</evidence>
<feature type="non-terminal residue" evidence="2">
    <location>
        <position position="1"/>
    </location>
</feature>
<evidence type="ECO:0000313" key="3">
    <source>
        <dbReference type="EMBL" id="CAF4987772.1"/>
    </source>
</evidence>
<dbReference type="EMBL" id="CAJOBJ010202691">
    <property type="protein sequence ID" value="CAF4987772.1"/>
    <property type="molecule type" value="Genomic_DNA"/>
</dbReference>
<dbReference type="EMBL" id="CAJOBH010126261">
    <property type="protein sequence ID" value="CAF4735954.1"/>
    <property type="molecule type" value="Genomic_DNA"/>
</dbReference>
<evidence type="ECO:0000313" key="2">
    <source>
        <dbReference type="EMBL" id="CAF4735954.1"/>
    </source>
</evidence>
<protein>
    <recommendedName>
        <fullName evidence="5">EGF-like domain-containing protein</fullName>
    </recommendedName>
</protein>
<dbReference type="AlphaFoldDB" id="A0A8S3ALW8"/>
<dbReference type="Proteomes" id="UP000681720">
    <property type="component" value="Unassembled WGS sequence"/>
</dbReference>
<accession>A0A8S3ALW8</accession>
<name>A0A8S3ALW8_9BILA</name>